<comment type="caution">
    <text evidence="6">The sequence shown here is derived from an EMBL/GenBank/DDBJ whole genome shotgun (WGS) entry which is preliminary data.</text>
</comment>
<dbReference type="PRINTS" id="PR00368">
    <property type="entry name" value="FADPNR"/>
</dbReference>
<sequence length="365" mass="39355">MAAPQVVVVGGGYGGVAVAQALDDVADVVLVEPKDAFVHSVGALRAAVDHEFEERVFHPYDRLLARGRVVQDWARLVSPGLVRLSSTERLHADYVVLATGTGYPFPCKFLENATDVARAHLARMREELVRCEDVLLVGAGPVGVELAGELTAAFGDLRVTLVEREDDILPAPDLLPELRASVRAQLEARGVRIVTGAPLGYLPPFDVGRYGPFTVHTTAGERVDAQMWFRCHGARPLTDYLDDDLSALRRDDGSVRVTRHLSLVGHDRVFAVGDITDVREDKRATAARAHAEVVATNIHDLIEGRAPSAVHEPEPQRIVLPLGPEGGASQVVDDDGRTVVLGPERTAAIKGADLFTTDVEEVFAG</sequence>
<name>A0A0A0BLB0_9CELL</name>
<reference evidence="6 7" key="2">
    <citation type="journal article" date="2015" name="Stand. Genomic Sci.">
        <title>Draft genome sequence of Cellulomonas carbonis T26(T) and comparative analysis of six Cellulomonas genomes.</title>
        <authorList>
            <person name="Zhuang W."/>
            <person name="Zhang S."/>
            <person name="Xia X."/>
            <person name="Wang G."/>
        </authorList>
    </citation>
    <scope>NUCLEOTIDE SEQUENCE [LARGE SCALE GENOMIC DNA]</scope>
    <source>
        <strain evidence="6 7">T26</strain>
    </source>
</reference>
<dbReference type="SUPFAM" id="SSF51905">
    <property type="entry name" value="FAD/NAD(P)-binding domain"/>
    <property type="match status" value="1"/>
</dbReference>
<dbReference type="Proteomes" id="UP000029839">
    <property type="component" value="Unassembled WGS sequence"/>
</dbReference>
<evidence type="ECO:0000313" key="7">
    <source>
        <dbReference type="Proteomes" id="UP000029839"/>
    </source>
</evidence>
<evidence type="ECO:0000256" key="4">
    <source>
        <dbReference type="ARBA" id="ARBA00023002"/>
    </source>
</evidence>
<dbReference type="GO" id="GO:0004174">
    <property type="term" value="F:electron-transferring-flavoprotein dehydrogenase activity"/>
    <property type="evidence" value="ECO:0007669"/>
    <property type="project" value="TreeGrafter"/>
</dbReference>
<keyword evidence="2" id="KW-0285">Flavoprotein</keyword>
<proteinExistence type="inferred from homology"/>
<evidence type="ECO:0000259" key="5">
    <source>
        <dbReference type="Pfam" id="PF07992"/>
    </source>
</evidence>
<gene>
    <name evidence="6" type="ORF">N868_06745</name>
</gene>
<dbReference type="InterPro" id="IPR023753">
    <property type="entry name" value="FAD/NAD-binding_dom"/>
</dbReference>
<dbReference type="OrthoDB" id="3248171at2"/>
<dbReference type="PANTHER" id="PTHR43735">
    <property type="entry name" value="APOPTOSIS-INDUCING FACTOR 1"/>
    <property type="match status" value="1"/>
</dbReference>
<keyword evidence="7" id="KW-1185">Reference proteome</keyword>
<dbReference type="GO" id="GO:0005737">
    <property type="term" value="C:cytoplasm"/>
    <property type="evidence" value="ECO:0007669"/>
    <property type="project" value="TreeGrafter"/>
</dbReference>
<dbReference type="PANTHER" id="PTHR43735:SF3">
    <property type="entry name" value="FERROPTOSIS SUPPRESSOR PROTEIN 1"/>
    <property type="match status" value="1"/>
</dbReference>
<evidence type="ECO:0000256" key="1">
    <source>
        <dbReference type="ARBA" id="ARBA00006442"/>
    </source>
</evidence>
<evidence type="ECO:0000256" key="3">
    <source>
        <dbReference type="ARBA" id="ARBA00022827"/>
    </source>
</evidence>
<accession>A0A0A0BLB0</accession>
<keyword evidence="4" id="KW-0560">Oxidoreductase</keyword>
<dbReference type="GO" id="GO:0050660">
    <property type="term" value="F:flavin adenine dinucleotide binding"/>
    <property type="evidence" value="ECO:0007669"/>
    <property type="project" value="TreeGrafter"/>
</dbReference>
<dbReference type="Pfam" id="PF07992">
    <property type="entry name" value="Pyr_redox_2"/>
    <property type="match status" value="1"/>
</dbReference>
<evidence type="ECO:0000313" key="6">
    <source>
        <dbReference type="EMBL" id="KGM08721.1"/>
    </source>
</evidence>
<dbReference type="PRINTS" id="PR00469">
    <property type="entry name" value="PNDRDTASEII"/>
</dbReference>
<dbReference type="InterPro" id="IPR036188">
    <property type="entry name" value="FAD/NAD-bd_sf"/>
</dbReference>
<comment type="similarity">
    <text evidence="1">Belongs to the FAD-dependent oxidoreductase family.</text>
</comment>
<dbReference type="Gene3D" id="3.50.50.100">
    <property type="match status" value="1"/>
</dbReference>
<reference evidence="6 7" key="1">
    <citation type="submission" date="2013-08" db="EMBL/GenBank/DDBJ databases">
        <title>Genome sequencing of Cellulomonas carbonis T26.</title>
        <authorList>
            <person name="Chen F."/>
            <person name="Li Y."/>
            <person name="Wang G."/>
        </authorList>
    </citation>
    <scope>NUCLEOTIDE SEQUENCE [LARGE SCALE GENOMIC DNA]</scope>
    <source>
        <strain evidence="6 7">T26</strain>
    </source>
</reference>
<protein>
    <submittedName>
        <fullName evidence="6">Pyridine nucleotide-disulfide oxidoreductase</fullName>
    </submittedName>
</protein>
<dbReference type="AlphaFoldDB" id="A0A0A0BLB0"/>
<feature type="domain" description="FAD/NAD(P)-binding" evidence="5">
    <location>
        <begin position="5"/>
        <end position="289"/>
    </location>
</feature>
<dbReference type="RefSeq" id="WP_043610181.1">
    <property type="nucleotide sequence ID" value="NZ_AXCY01000166.1"/>
</dbReference>
<organism evidence="6 7">
    <name type="scientific">Cellulomonas carbonis T26</name>
    <dbReference type="NCBI Taxonomy" id="947969"/>
    <lineage>
        <taxon>Bacteria</taxon>
        <taxon>Bacillati</taxon>
        <taxon>Actinomycetota</taxon>
        <taxon>Actinomycetes</taxon>
        <taxon>Micrococcales</taxon>
        <taxon>Cellulomonadaceae</taxon>
        <taxon>Cellulomonas</taxon>
    </lineage>
</organism>
<dbReference type="EMBL" id="AXCY01000166">
    <property type="protein sequence ID" value="KGM08721.1"/>
    <property type="molecule type" value="Genomic_DNA"/>
</dbReference>
<evidence type="ECO:0000256" key="2">
    <source>
        <dbReference type="ARBA" id="ARBA00022630"/>
    </source>
</evidence>
<keyword evidence="3" id="KW-0274">FAD</keyword>